<accession>A0A0H1BLQ9</accession>
<dbReference type="Proteomes" id="UP000053573">
    <property type="component" value="Unassembled WGS sequence"/>
</dbReference>
<reference evidence="2" key="1">
    <citation type="journal article" date="2015" name="PLoS Genet.">
        <title>The dynamic genome and transcriptome of the human fungal pathogen Blastomyces and close relative Emmonsia.</title>
        <authorList>
            <person name="Munoz J.F."/>
            <person name="Gauthier G.M."/>
            <person name="Desjardins C.A."/>
            <person name="Gallo J.E."/>
            <person name="Holder J."/>
            <person name="Sullivan T.D."/>
            <person name="Marty A.J."/>
            <person name="Carmen J.C."/>
            <person name="Chen Z."/>
            <person name="Ding L."/>
            <person name="Gujja S."/>
            <person name="Magrini V."/>
            <person name="Misas E."/>
            <person name="Mitreva M."/>
            <person name="Priest M."/>
            <person name="Saif S."/>
            <person name="Whiston E.A."/>
            <person name="Young S."/>
            <person name="Zeng Q."/>
            <person name="Goldman W.E."/>
            <person name="Mardis E.R."/>
            <person name="Taylor J.W."/>
            <person name="McEwen J.G."/>
            <person name="Clay O.K."/>
            <person name="Klein B.S."/>
            <person name="Cuomo C.A."/>
        </authorList>
    </citation>
    <scope>NUCLEOTIDE SEQUENCE [LARGE SCALE GENOMIC DNA]</scope>
    <source>
        <strain evidence="2">UAMH 139</strain>
    </source>
</reference>
<name>A0A0H1BLQ9_9EURO</name>
<comment type="caution">
    <text evidence="1">The sequence shown here is derived from an EMBL/GenBank/DDBJ whole genome shotgun (WGS) entry which is preliminary data.</text>
</comment>
<gene>
    <name evidence="1" type="ORF">EMPG_12804</name>
</gene>
<proteinExistence type="predicted"/>
<dbReference type="EMBL" id="LDEV01001183">
    <property type="protein sequence ID" value="KLJ12078.1"/>
    <property type="molecule type" value="Genomic_DNA"/>
</dbReference>
<organism evidence="1 2">
    <name type="scientific">Blastomyces silverae</name>
    <dbReference type="NCBI Taxonomy" id="2060906"/>
    <lineage>
        <taxon>Eukaryota</taxon>
        <taxon>Fungi</taxon>
        <taxon>Dikarya</taxon>
        <taxon>Ascomycota</taxon>
        <taxon>Pezizomycotina</taxon>
        <taxon>Eurotiomycetes</taxon>
        <taxon>Eurotiomycetidae</taxon>
        <taxon>Onygenales</taxon>
        <taxon>Ajellomycetaceae</taxon>
        <taxon>Blastomyces</taxon>
    </lineage>
</organism>
<sequence length="71" mass="7605">MALTTASSGYPDHLGLCCESIVQDPRRLTTLSKTLELLAPLSPTTALATRFPAMRGGILLNLTLQSTRMMG</sequence>
<dbReference type="AlphaFoldDB" id="A0A0H1BLQ9"/>
<keyword evidence="2" id="KW-1185">Reference proteome</keyword>
<evidence type="ECO:0000313" key="1">
    <source>
        <dbReference type="EMBL" id="KLJ12078.1"/>
    </source>
</evidence>
<protein>
    <submittedName>
        <fullName evidence="1">Uncharacterized protein</fullName>
    </submittedName>
</protein>
<evidence type="ECO:0000313" key="2">
    <source>
        <dbReference type="Proteomes" id="UP000053573"/>
    </source>
</evidence>